<comment type="caution">
    <text evidence="1">The sequence shown here is derived from an EMBL/GenBank/DDBJ whole genome shotgun (WGS) entry which is preliminary data.</text>
</comment>
<gene>
    <name evidence="1" type="ORF">CDAR_389161</name>
</gene>
<sequence>MSDCPSTSHHASKERPSFRQSRRFLLPVLRRLDSLGKLDTLRCSCNESFKMFFWGVFICSSLLQRENVFVLAKAYFAQLVAFRS</sequence>
<name>A0AAV4TLN6_9ARAC</name>
<reference evidence="1 2" key="1">
    <citation type="submission" date="2021-06" db="EMBL/GenBank/DDBJ databases">
        <title>Caerostris darwini draft genome.</title>
        <authorList>
            <person name="Kono N."/>
            <person name="Arakawa K."/>
        </authorList>
    </citation>
    <scope>NUCLEOTIDE SEQUENCE [LARGE SCALE GENOMIC DNA]</scope>
</reference>
<dbReference type="Proteomes" id="UP001054837">
    <property type="component" value="Unassembled WGS sequence"/>
</dbReference>
<protein>
    <submittedName>
        <fullName evidence="1">Uncharacterized protein</fullName>
    </submittedName>
</protein>
<organism evidence="1 2">
    <name type="scientific">Caerostris darwini</name>
    <dbReference type="NCBI Taxonomy" id="1538125"/>
    <lineage>
        <taxon>Eukaryota</taxon>
        <taxon>Metazoa</taxon>
        <taxon>Ecdysozoa</taxon>
        <taxon>Arthropoda</taxon>
        <taxon>Chelicerata</taxon>
        <taxon>Arachnida</taxon>
        <taxon>Araneae</taxon>
        <taxon>Araneomorphae</taxon>
        <taxon>Entelegynae</taxon>
        <taxon>Araneoidea</taxon>
        <taxon>Araneidae</taxon>
        <taxon>Caerostris</taxon>
    </lineage>
</organism>
<proteinExistence type="predicted"/>
<evidence type="ECO:0000313" key="2">
    <source>
        <dbReference type="Proteomes" id="UP001054837"/>
    </source>
</evidence>
<accession>A0AAV4TLN6</accession>
<dbReference type="EMBL" id="BPLQ01009797">
    <property type="protein sequence ID" value="GIY46649.1"/>
    <property type="molecule type" value="Genomic_DNA"/>
</dbReference>
<dbReference type="AlphaFoldDB" id="A0AAV4TLN6"/>
<evidence type="ECO:0000313" key="1">
    <source>
        <dbReference type="EMBL" id="GIY46649.1"/>
    </source>
</evidence>
<keyword evidence="2" id="KW-1185">Reference proteome</keyword>